<dbReference type="PROSITE" id="PS50878">
    <property type="entry name" value="RT_POL"/>
    <property type="match status" value="2"/>
</dbReference>
<dbReference type="EMBL" id="JYDJ01000011">
    <property type="protein sequence ID" value="KRX49884.1"/>
    <property type="molecule type" value="Genomic_DNA"/>
</dbReference>
<evidence type="ECO:0000313" key="9">
    <source>
        <dbReference type="Proteomes" id="UP000055048"/>
    </source>
</evidence>
<dbReference type="InterPro" id="IPR001878">
    <property type="entry name" value="Znf_CCHC"/>
</dbReference>
<keyword evidence="4" id="KW-0548">Nucleotidyltransferase</keyword>
<feature type="compositionally biased region" description="Basic and acidic residues" evidence="5">
    <location>
        <begin position="2428"/>
        <end position="2463"/>
    </location>
</feature>
<keyword evidence="9" id="KW-1185">Reference proteome</keyword>
<evidence type="ECO:0000259" key="7">
    <source>
        <dbReference type="PROSITE" id="PS50994"/>
    </source>
</evidence>
<dbReference type="InterPro" id="IPR001584">
    <property type="entry name" value="Integrase_cat-core"/>
</dbReference>
<dbReference type="GO" id="GO:0042575">
    <property type="term" value="C:DNA polymerase complex"/>
    <property type="evidence" value="ECO:0007669"/>
    <property type="project" value="UniProtKB-ARBA"/>
</dbReference>
<dbReference type="InterPro" id="IPR043128">
    <property type="entry name" value="Rev_trsase/Diguanyl_cyclase"/>
</dbReference>
<feature type="compositionally biased region" description="Basic and acidic residues" evidence="5">
    <location>
        <begin position="2510"/>
        <end position="2519"/>
    </location>
</feature>
<feature type="domain" description="Integrase catalytic" evidence="7">
    <location>
        <begin position="914"/>
        <end position="1078"/>
    </location>
</feature>
<dbReference type="GO" id="GO:0003676">
    <property type="term" value="F:nucleic acid binding"/>
    <property type="evidence" value="ECO:0007669"/>
    <property type="project" value="InterPro"/>
</dbReference>
<feature type="region of interest" description="Disordered" evidence="5">
    <location>
        <begin position="2425"/>
        <end position="2519"/>
    </location>
</feature>
<evidence type="ECO:0000256" key="3">
    <source>
        <dbReference type="ARBA" id="ARBA00022759"/>
    </source>
</evidence>
<accession>A0A0V0UEK4</accession>
<evidence type="ECO:0000313" key="8">
    <source>
        <dbReference type="EMBL" id="KRX49884.1"/>
    </source>
</evidence>
<dbReference type="InterPro" id="IPR000477">
    <property type="entry name" value="RT_dom"/>
</dbReference>
<dbReference type="GO" id="GO:0015074">
    <property type="term" value="P:DNA integration"/>
    <property type="evidence" value="ECO:0007669"/>
    <property type="project" value="InterPro"/>
</dbReference>
<dbReference type="Pfam" id="PF17921">
    <property type="entry name" value="Integrase_H2C2"/>
    <property type="match status" value="2"/>
</dbReference>
<dbReference type="GO" id="GO:0004519">
    <property type="term" value="F:endonuclease activity"/>
    <property type="evidence" value="ECO:0007669"/>
    <property type="project" value="UniProtKB-KW"/>
</dbReference>
<evidence type="ECO:0000256" key="5">
    <source>
        <dbReference type="SAM" id="MobiDB-lite"/>
    </source>
</evidence>
<keyword evidence="3" id="KW-0255">Endonuclease</keyword>
<dbReference type="InterPro" id="IPR041577">
    <property type="entry name" value="RT_RNaseH_2"/>
</dbReference>
<dbReference type="Pfam" id="PF00665">
    <property type="entry name" value="rve"/>
    <property type="match status" value="2"/>
</dbReference>
<dbReference type="PROSITE" id="PS50994">
    <property type="entry name" value="INTEGRASE"/>
    <property type="match status" value="2"/>
</dbReference>
<feature type="region of interest" description="Disordered" evidence="5">
    <location>
        <begin position="1176"/>
        <end position="1196"/>
    </location>
</feature>
<dbReference type="InterPro" id="IPR012337">
    <property type="entry name" value="RNaseH-like_sf"/>
</dbReference>
<dbReference type="Gene3D" id="4.10.60.10">
    <property type="entry name" value="Zinc finger, CCHC-type"/>
    <property type="match status" value="2"/>
</dbReference>
<dbReference type="Gene3D" id="2.40.70.10">
    <property type="entry name" value="Acid Proteases"/>
    <property type="match status" value="2"/>
</dbReference>
<keyword evidence="4" id="KW-0808">Transferase</keyword>
<dbReference type="GO" id="GO:0003964">
    <property type="term" value="F:RNA-directed DNA polymerase activity"/>
    <property type="evidence" value="ECO:0007669"/>
    <property type="project" value="UniProtKB-KW"/>
</dbReference>
<dbReference type="FunFam" id="3.30.420.10:FF:000063">
    <property type="entry name" value="Retrovirus-related Pol polyprotein from transposon 297-like Protein"/>
    <property type="match status" value="2"/>
</dbReference>
<dbReference type="STRING" id="144512.A0A0V0UEK4"/>
<dbReference type="SUPFAM" id="SSF50630">
    <property type="entry name" value="Acid proteases"/>
    <property type="match status" value="2"/>
</dbReference>
<dbReference type="Pfam" id="PF17919">
    <property type="entry name" value="RT_RNaseH_2"/>
    <property type="match status" value="2"/>
</dbReference>
<keyword evidence="4" id="KW-0695">RNA-directed DNA polymerase</keyword>
<proteinExistence type="predicted"/>
<dbReference type="GO" id="GO:0008270">
    <property type="term" value="F:zinc ion binding"/>
    <property type="evidence" value="ECO:0007669"/>
    <property type="project" value="InterPro"/>
</dbReference>
<comment type="caution">
    <text evidence="8">The sequence shown here is derived from an EMBL/GenBank/DDBJ whole genome shotgun (WGS) entry which is preliminary data.</text>
</comment>
<keyword evidence="2" id="KW-0540">Nuclease</keyword>
<keyword evidence="3" id="KW-0378">Hydrolase</keyword>
<name>A0A0V0UEK4_9BILA</name>
<feature type="domain" description="Reverse transcriptase" evidence="6">
    <location>
        <begin position="1667"/>
        <end position="1845"/>
    </location>
</feature>
<dbReference type="CDD" id="cd01647">
    <property type="entry name" value="RT_LTR"/>
    <property type="match status" value="2"/>
</dbReference>
<organism evidence="8 9">
    <name type="scientific">Trichinella murrelli</name>
    <dbReference type="NCBI Taxonomy" id="144512"/>
    <lineage>
        <taxon>Eukaryota</taxon>
        <taxon>Metazoa</taxon>
        <taxon>Ecdysozoa</taxon>
        <taxon>Nematoda</taxon>
        <taxon>Enoplea</taxon>
        <taxon>Dorylaimia</taxon>
        <taxon>Trichinellida</taxon>
        <taxon>Trichinellidae</taxon>
        <taxon>Trichinella</taxon>
    </lineage>
</organism>
<evidence type="ECO:0000256" key="4">
    <source>
        <dbReference type="ARBA" id="ARBA00022918"/>
    </source>
</evidence>
<feature type="compositionally biased region" description="Low complexity" evidence="5">
    <location>
        <begin position="1183"/>
        <end position="1192"/>
    </location>
</feature>
<evidence type="ECO:0000259" key="6">
    <source>
        <dbReference type="PROSITE" id="PS50878"/>
    </source>
</evidence>
<dbReference type="Gene3D" id="1.10.340.70">
    <property type="match status" value="2"/>
</dbReference>
<dbReference type="Proteomes" id="UP000055048">
    <property type="component" value="Unassembled WGS sequence"/>
</dbReference>
<dbReference type="EC" id="2.7.7.49" evidence="1"/>
<sequence length="2519" mass="284726">MKNLSTRFLEEHFSPQPSEIAKRNAFYKRNQKIGESISDFVADLRRLAQGCNFSDLEIMLRDRLVIGLRDEELQLRLFFRKKLTFESALEEALSAEAAAQHTREVRASDNTSSNVYQLQARTAKQATICQSCGGTHIRSQCRFRNARCRACQKVGHIAKVCRSKANRPRKTNFKHTANSLASVDKLASRFSNSLLLNNLKASAKRDQSCKSSRKIRVTVVIENFPCEMEIDTGSEYTILSEYVFRKLSQGRKIRLEPITVKLATFQGELIKVKGSCSVNVQYGNIHRTLALIVAKGHCPNLLGLNWFEPLGIHLSGVHHLTSTPPQISEVLRKYRYVFTEELGMYVGKPVSLDLDPNVTPICMKARKVPFALREKIDAELDKLVEQGVLEPVDHPVWSTPIVTPVKPDGTVRICGDYKCTINKALRKHAYPIPAVNQLLASLSGGKVFAKLDLAQAYQQLTVDDATADAQTIITHRGAFRVKRLQFGISAAPGIFQNVIDKTVAGIQGVLPYFDDILIAASDEKELANRLETVLHRFAKAGLRLKSDKCKFSLPPVEFLGFEVDATGIHPAKAKVQAIQDAPTPKNKQQLQAFLGLLNFYHSFLKNKATVAEPLHRLLDKNARWTWTGKHKKAFIDVKRLLSSDAVLTHYDGKKPLVLVCDASPHGIGAVLCHKLSSTQEIPIAFYSRTLSATERNYAQIDKEALAVIAGVKKFHEYLYGRQFTIITDHKPLLGFFVPKKETPQILSPRMLRWSILLNAYDYTINYRPGKEIANADALSRMPKQSTENNDSHNSVILLLETIDNFPLHSKDIARITAKDLILTRVLSWAWRGWPKSVSDERLKPRVIIPLQARHKILKELHIGHPSIVRMKALARSYVWWPKMDSEIENWVRTCELCQQSRASPPHAPVHKWESPRIPWSCIHVDLAGPIYGKNFLIVVDSFSKWLEVRVLKNTTSESVISCLRQIFSIHGLPDIIVSDNGTQFTSHTFQEYLNKGGIRHITSAPFHPSSNGQAERMVRTTKEFLKKMTQRDWEYNLANFLFCQHVTPCTTTAQLLMNRRLRTILDRLQPDVVSEDLDKKFERVRTFQTDDQVYAKNYSSEKAWKPAIVVTPTGPLSYQVQTEDGQLWHRHIDQLRKRYVTAEQNHSAEKVESQKDETAEKAVEAIPEEHRAVVTTPREETVAASSSPASESVGHKQSVKSNAQEHYYSSFTSLVSVRSCFRVRSVCALSLMDGIRVRLTFFLEANDVTDPAKRRAVLLSSCGGAVFSLIQALISPANPNEKSFDEILFVLEEHFSPQPSEIAKRNAFYKRNQKIGESISDYVADLRRLAQGCNFSDLEIMLRDRLVIGLRDEELQLRLFSRKNLTFESALEEALSAEAAAQHTREVRASDNTSSNVYQLQAKTAKQATICQSCGGTHIRSQCRFRNARCRACQKVGHIAKVCRSKANRPRKTNFKHTANSLASVDKLASRFSDSLLLNNLKASAKRDQSCTSSRKIRVTVVIENFPCEMEIDTGSEYTILSEYVFRKLSQGRKIRLEPITVKLATFQGELIKVKGSCSVNVQYGNIHRTLALIVAKGHCPNLLGLNWFEPLGIHLSGVHHLTSTPPQISEVLRKYRYVFTEELGMYVGKPVSLDLDPNVTPICMKARKVPFALREKIDAELDKLVEQGVLEPVDHPVWSTPIVTPVKPDGTVRICGDYKCTINKALRKHAYPIPAVNQLLASLSGGKVFAKLDLAQAYQQLTVDDATADAQTIITHRGAFRVKRLQFGISAAPGIFQNVIDKTVAGIQGVLPYFDDILIAASDEKELANRLETVLHRFAKAGLRLKSDKCKFSLPPVEFLGFEVDATGIHPAKAKVQAIQDAPTPKNKQQLQAFLGLLNFYHSFLKNKATVAEPLHRLLDKNARWTWTGKHKKAFIDVKRLLSSDAVLTHYDGKKPLVLVCDASPHGIGAVLCHKLSSTQEIPIAFYSRTLSATERNYAQIDKEALAVIAGVKKFHEYLYGRQFTIITDHKPLLGFFVPKKETPQILSPRMLRWSILLNAYDYTINYRPGKEIANADALSRMPKQSTENNDSHNSVILLLETIDNFPLHSKDIARITAKDLILTRVLSWAWRGWPKSVSDERLKPRVIIPLQARHKILKELHIGHPSIVRMKALARSYVWWPKMDSEIENWVRTCELCQQSRASPPHAPVHKWESPRIPWSCIHVDLAGPIYGKNFLIVVDSFSKWLEVRVLKNTTSESVISCLRQIFSIHGLPDIIVSDNGTQFTSHTFQEYLNKGGIRHITSAPFHPSSNGQAERMVRTTKEFLKKMTQRDWEYNLANFLFCQHVTPCTTTAQLLMNRRLRTILDRLQPDVVSEDLDKKFERVRTFQTDDQVYAKNYSSEKAWKPAIVVTPTGPLSYQVQTEDGQLWHRHIDQLRKRYVTAEQNHSAEKVESQKDETAEKAVEAIPEEHRAVVTTPREETVAASSSPASESVGQQRSSTRKRRPPQWLRDYELSQMNRAPDGATMGERGRMSENPR</sequence>
<dbReference type="SUPFAM" id="SSF56672">
    <property type="entry name" value="DNA/RNA polymerases"/>
    <property type="match status" value="2"/>
</dbReference>
<dbReference type="InterPro" id="IPR021109">
    <property type="entry name" value="Peptidase_aspartic_dom_sf"/>
</dbReference>
<dbReference type="Pfam" id="PF00078">
    <property type="entry name" value="RVT_1"/>
    <property type="match status" value="2"/>
</dbReference>
<feature type="compositionally biased region" description="Low complexity" evidence="5">
    <location>
        <begin position="2465"/>
        <end position="2474"/>
    </location>
</feature>
<dbReference type="CDD" id="cd09274">
    <property type="entry name" value="RNase_HI_RT_Ty3"/>
    <property type="match status" value="2"/>
</dbReference>
<protein>
    <recommendedName>
        <fullName evidence="1">RNA-directed DNA polymerase</fullName>
        <ecNumber evidence="1">2.7.7.49</ecNumber>
    </recommendedName>
</protein>
<feature type="domain" description="Reverse transcriptase" evidence="6">
    <location>
        <begin position="385"/>
        <end position="563"/>
    </location>
</feature>
<dbReference type="OrthoDB" id="5914029at2759"/>
<dbReference type="SMART" id="SM00343">
    <property type="entry name" value="ZnF_C2HC"/>
    <property type="match status" value="4"/>
</dbReference>
<dbReference type="Gene3D" id="3.30.70.270">
    <property type="match status" value="4"/>
</dbReference>
<dbReference type="InterPro" id="IPR043502">
    <property type="entry name" value="DNA/RNA_pol_sf"/>
</dbReference>
<dbReference type="PANTHER" id="PTHR37984:SF12">
    <property type="entry name" value="RIBONUCLEASE H"/>
    <property type="match status" value="1"/>
</dbReference>
<dbReference type="FunFam" id="1.10.340.70:FF:000001">
    <property type="entry name" value="Retrovirus-related Pol polyprotein from transposon gypsy-like Protein"/>
    <property type="match status" value="2"/>
</dbReference>
<dbReference type="FunFam" id="3.10.20.370:FF:000001">
    <property type="entry name" value="Retrovirus-related Pol polyprotein from transposon 17.6-like protein"/>
    <property type="match status" value="2"/>
</dbReference>
<evidence type="ECO:0000256" key="1">
    <source>
        <dbReference type="ARBA" id="ARBA00012493"/>
    </source>
</evidence>
<dbReference type="SUPFAM" id="SSF53098">
    <property type="entry name" value="Ribonuclease H-like"/>
    <property type="match status" value="2"/>
</dbReference>
<dbReference type="FunFam" id="3.30.70.270:FF:000026">
    <property type="entry name" value="Transposon Ty3-G Gag-Pol polyprotein"/>
    <property type="match status" value="2"/>
</dbReference>
<dbReference type="PANTHER" id="PTHR37984">
    <property type="entry name" value="PROTEIN CBG26694"/>
    <property type="match status" value="1"/>
</dbReference>
<feature type="domain" description="Integrase catalytic" evidence="7">
    <location>
        <begin position="2196"/>
        <end position="2360"/>
    </location>
</feature>
<reference evidence="8 9" key="1">
    <citation type="submission" date="2015-01" db="EMBL/GenBank/DDBJ databases">
        <title>Evolution of Trichinella species and genotypes.</title>
        <authorList>
            <person name="Korhonen P.K."/>
            <person name="Edoardo P."/>
            <person name="Giuseppe L.R."/>
            <person name="Gasser R.B."/>
        </authorList>
    </citation>
    <scope>NUCLEOTIDE SEQUENCE [LARGE SCALE GENOMIC DNA]</scope>
    <source>
        <strain evidence="8">ISS417</strain>
    </source>
</reference>
<dbReference type="Gene3D" id="3.30.420.10">
    <property type="entry name" value="Ribonuclease H-like superfamily/Ribonuclease H"/>
    <property type="match status" value="2"/>
</dbReference>
<dbReference type="InterPro" id="IPR050951">
    <property type="entry name" value="Retrovirus_Pol_polyprotein"/>
</dbReference>
<dbReference type="InterPro" id="IPR036397">
    <property type="entry name" value="RNaseH_sf"/>
</dbReference>
<gene>
    <name evidence="8" type="primary">Tf2-6</name>
    <name evidence="8" type="ORF">T05_12980</name>
</gene>
<evidence type="ECO:0000256" key="2">
    <source>
        <dbReference type="ARBA" id="ARBA00022722"/>
    </source>
</evidence>
<dbReference type="Gene3D" id="3.10.10.10">
    <property type="entry name" value="HIV Type 1 Reverse Transcriptase, subunit A, domain 1"/>
    <property type="match status" value="2"/>
</dbReference>
<dbReference type="InterPro" id="IPR041588">
    <property type="entry name" value="Integrase_H2C2"/>
</dbReference>